<evidence type="ECO:0000256" key="6">
    <source>
        <dbReference type="PROSITE-ProRule" id="PRU00094"/>
    </source>
</evidence>
<dbReference type="STRING" id="215250.A0A316YWZ4"/>
<dbReference type="Proteomes" id="UP000245768">
    <property type="component" value="Unassembled WGS sequence"/>
</dbReference>
<dbReference type="GO" id="GO:0008270">
    <property type="term" value="F:zinc ion binding"/>
    <property type="evidence" value="ECO:0007669"/>
    <property type="project" value="UniProtKB-KW"/>
</dbReference>
<dbReference type="SUPFAM" id="SSF57716">
    <property type="entry name" value="Glucocorticoid receptor-like (DNA-binding domain)"/>
    <property type="match status" value="1"/>
</dbReference>
<proteinExistence type="predicted"/>
<organism evidence="10 11">
    <name type="scientific">Acaromyces ingoldii</name>
    <dbReference type="NCBI Taxonomy" id="215250"/>
    <lineage>
        <taxon>Eukaryota</taxon>
        <taxon>Fungi</taxon>
        <taxon>Dikarya</taxon>
        <taxon>Basidiomycota</taxon>
        <taxon>Ustilaginomycotina</taxon>
        <taxon>Exobasidiomycetes</taxon>
        <taxon>Exobasidiales</taxon>
        <taxon>Cryptobasidiaceae</taxon>
        <taxon>Acaromyces</taxon>
    </lineage>
</organism>
<dbReference type="GO" id="GO:0006355">
    <property type="term" value="P:regulation of DNA-templated transcription"/>
    <property type="evidence" value="ECO:0007669"/>
    <property type="project" value="InterPro"/>
</dbReference>
<evidence type="ECO:0000256" key="1">
    <source>
        <dbReference type="ARBA" id="ARBA00022723"/>
    </source>
</evidence>
<dbReference type="Gene3D" id="3.30.50.10">
    <property type="entry name" value="Erythroid Transcription Factor GATA-1, subunit A"/>
    <property type="match status" value="1"/>
</dbReference>
<feature type="region of interest" description="Disordered" evidence="7">
    <location>
        <begin position="607"/>
        <end position="689"/>
    </location>
</feature>
<feature type="domain" description="GATA-type" evidence="9">
    <location>
        <begin position="552"/>
        <end position="587"/>
    </location>
</feature>
<accession>A0A316YWZ4</accession>
<feature type="compositionally biased region" description="Polar residues" evidence="7">
    <location>
        <begin position="668"/>
        <end position="683"/>
    </location>
</feature>
<reference evidence="10 11" key="1">
    <citation type="journal article" date="2018" name="Mol. Biol. Evol.">
        <title>Broad Genomic Sampling Reveals a Smut Pathogenic Ancestry of the Fungal Clade Ustilaginomycotina.</title>
        <authorList>
            <person name="Kijpornyongpan T."/>
            <person name="Mondo S.J."/>
            <person name="Barry K."/>
            <person name="Sandor L."/>
            <person name="Lee J."/>
            <person name="Lipzen A."/>
            <person name="Pangilinan J."/>
            <person name="LaButti K."/>
            <person name="Hainaut M."/>
            <person name="Henrissat B."/>
            <person name="Grigoriev I.V."/>
            <person name="Spatafora J.W."/>
            <person name="Aime M.C."/>
        </authorList>
    </citation>
    <scope>NUCLEOTIDE SEQUENCE [LARGE SCALE GENOMIC DNA]</scope>
    <source>
        <strain evidence="10 11">MCA 4198</strain>
    </source>
</reference>
<evidence type="ECO:0000259" key="8">
    <source>
        <dbReference type="PROSITE" id="PS50112"/>
    </source>
</evidence>
<feature type="region of interest" description="Disordered" evidence="7">
    <location>
        <begin position="1"/>
        <end position="67"/>
    </location>
</feature>
<dbReference type="InterPro" id="IPR000679">
    <property type="entry name" value="Znf_GATA"/>
</dbReference>
<keyword evidence="1" id="KW-0479">Metal-binding</keyword>
<evidence type="ECO:0000256" key="2">
    <source>
        <dbReference type="ARBA" id="ARBA00022771"/>
    </source>
</evidence>
<dbReference type="PROSITE" id="PS50112">
    <property type="entry name" value="PAS"/>
    <property type="match status" value="1"/>
</dbReference>
<keyword evidence="11" id="KW-1185">Reference proteome</keyword>
<dbReference type="EMBL" id="KZ819634">
    <property type="protein sequence ID" value="PWN94050.1"/>
    <property type="molecule type" value="Genomic_DNA"/>
</dbReference>
<dbReference type="InterPro" id="IPR000014">
    <property type="entry name" value="PAS"/>
</dbReference>
<dbReference type="RefSeq" id="XP_025381248.1">
    <property type="nucleotide sequence ID" value="XM_025523859.1"/>
</dbReference>
<dbReference type="OrthoDB" id="2162994at2759"/>
<dbReference type="SUPFAM" id="SSF55785">
    <property type="entry name" value="PYP-like sensor domain (PAS domain)"/>
    <property type="match status" value="1"/>
</dbReference>
<feature type="region of interest" description="Disordered" evidence="7">
    <location>
        <begin position="483"/>
        <end position="537"/>
    </location>
</feature>
<name>A0A316YWZ4_9BASI</name>
<dbReference type="PANTHER" id="PTHR47172">
    <property type="entry name" value="OS01G0976800 PROTEIN"/>
    <property type="match status" value="1"/>
</dbReference>
<dbReference type="InterPro" id="IPR035965">
    <property type="entry name" value="PAS-like_dom_sf"/>
</dbReference>
<dbReference type="SMART" id="SM00401">
    <property type="entry name" value="ZnF_GATA"/>
    <property type="match status" value="1"/>
</dbReference>
<feature type="compositionally biased region" description="Basic residues" evidence="7">
    <location>
        <begin position="629"/>
        <end position="642"/>
    </location>
</feature>
<evidence type="ECO:0000256" key="7">
    <source>
        <dbReference type="SAM" id="MobiDB-lite"/>
    </source>
</evidence>
<dbReference type="InParanoid" id="A0A316YWZ4"/>
<gene>
    <name evidence="10" type="ORF">FA10DRAFT_283659</name>
</gene>
<dbReference type="InterPro" id="IPR013088">
    <property type="entry name" value="Znf_NHR/GATA"/>
</dbReference>
<sequence length="706" mass="75635">MESTGEVDYFSQRRGSVSRYDDPPPEDTVRQAAASSSSSTETTATTNNTVITGASTSASTVDAAAGQPRSADATMMVASQPPMTDFDSSFLAIAAAARAQAEASASTNSAYSSGDVHPPSVPYSGASAPFPLRSRHQRTAVLHAPSEDPKAARNDIEAADEADAEELSKTRCYWAVLSTAPTSSPMSSPDSSPTFLYLDPVFAKHMGAQAEAMLGTSFFDYIHPEEKARAEVDMRNIIDSRTLFGSVSRCRYSRVPRIRRMLGAKEPPTPKEVKALQGQQADFIPIDIVVNWIGADLALCFFHAIIDKSPQDNDEERKTEWSNWCGMPQGSFTAKDSQDLWSNVRSVRKLEPSVTGPAYVFQILSADSLPDVLFSWPPPRLYPQGARERQDRHDTQVSYADGSYFPDDFAKLAQGVDSLKRELSDANTSCTRRFRAKHTLTTDAMLRGVESVLIPYGSIVLACFGTTYAQLVGGLDSMGAVAPRQPQAAPLQTASQGRPSDASSQAAFSAYPRKKSKTSFSPEAATRAGVASSDDGSGTSVATLAAVAAAAAAQTKRCESCGTSNSPEWRKGPDGSKSMCNACGLRYSRSIARARKREERARIAAEVAANGGVIPPHLRKQPGQQQKQKQQKQPRQKEKHKHLVEADEKEAAIDSAPHKSRQHGNEDFLSSTAGASFDPNVSQGPGGPLDMARAAAQVAAAAAGLQ</sequence>
<evidence type="ECO:0000313" key="11">
    <source>
        <dbReference type="Proteomes" id="UP000245768"/>
    </source>
</evidence>
<protein>
    <recommendedName>
        <fullName evidence="12">GATA-type domain-containing protein</fullName>
    </recommendedName>
</protein>
<feature type="compositionally biased region" description="Low complexity" evidence="7">
    <location>
        <begin position="32"/>
        <end position="65"/>
    </location>
</feature>
<feature type="compositionally biased region" description="Basic and acidic residues" evidence="7">
    <location>
        <begin position="643"/>
        <end position="652"/>
    </location>
</feature>
<dbReference type="PANTHER" id="PTHR47172:SF24">
    <property type="entry name" value="GATA ZINC FINGER DOMAIN-CONTAINING PROTEIN 14-RELATED"/>
    <property type="match status" value="1"/>
</dbReference>
<keyword evidence="5" id="KW-0804">Transcription</keyword>
<evidence type="ECO:0000313" key="10">
    <source>
        <dbReference type="EMBL" id="PWN94050.1"/>
    </source>
</evidence>
<evidence type="ECO:0000259" key="9">
    <source>
        <dbReference type="PROSITE" id="PS50114"/>
    </source>
</evidence>
<evidence type="ECO:0008006" key="12">
    <source>
        <dbReference type="Google" id="ProtNLM"/>
    </source>
</evidence>
<feature type="compositionally biased region" description="Basic and acidic residues" evidence="7">
    <location>
        <begin position="145"/>
        <end position="156"/>
    </location>
</feature>
<dbReference type="PROSITE" id="PS00344">
    <property type="entry name" value="GATA_ZN_FINGER_1"/>
    <property type="match status" value="1"/>
</dbReference>
<feature type="domain" description="PAS" evidence="8">
    <location>
        <begin position="190"/>
        <end position="241"/>
    </location>
</feature>
<dbReference type="Pfam" id="PF00320">
    <property type="entry name" value="GATA"/>
    <property type="match status" value="1"/>
</dbReference>
<evidence type="ECO:0000256" key="3">
    <source>
        <dbReference type="ARBA" id="ARBA00022833"/>
    </source>
</evidence>
<dbReference type="CDD" id="cd00202">
    <property type="entry name" value="ZnF_GATA"/>
    <property type="match status" value="1"/>
</dbReference>
<evidence type="ECO:0000256" key="5">
    <source>
        <dbReference type="ARBA" id="ARBA00023163"/>
    </source>
</evidence>
<keyword evidence="4" id="KW-0805">Transcription regulation</keyword>
<feature type="region of interest" description="Disordered" evidence="7">
    <location>
        <begin position="143"/>
        <end position="163"/>
    </location>
</feature>
<dbReference type="AlphaFoldDB" id="A0A316YWZ4"/>
<dbReference type="GO" id="GO:0043565">
    <property type="term" value="F:sequence-specific DNA binding"/>
    <property type="evidence" value="ECO:0007669"/>
    <property type="project" value="InterPro"/>
</dbReference>
<keyword evidence="2 6" id="KW-0863">Zinc-finger</keyword>
<dbReference type="GeneID" id="37045775"/>
<feature type="region of interest" description="Disordered" evidence="7">
    <location>
        <begin position="556"/>
        <end position="581"/>
    </location>
</feature>
<evidence type="ECO:0000256" key="4">
    <source>
        <dbReference type="ARBA" id="ARBA00023015"/>
    </source>
</evidence>
<keyword evidence="3" id="KW-0862">Zinc</keyword>
<dbReference type="PROSITE" id="PS50114">
    <property type="entry name" value="GATA_ZN_FINGER_2"/>
    <property type="match status" value="1"/>
</dbReference>
<dbReference type="Gene3D" id="3.30.450.20">
    <property type="entry name" value="PAS domain"/>
    <property type="match status" value="1"/>
</dbReference>
<feature type="compositionally biased region" description="Polar residues" evidence="7">
    <location>
        <begin position="490"/>
        <end position="507"/>
    </location>
</feature>